<accession>A0ABQ9GVQ2</accession>
<evidence type="ECO:0000313" key="1">
    <source>
        <dbReference type="EMBL" id="KAJ8876110.1"/>
    </source>
</evidence>
<sequence length="601" mass="67829">MGGLEEHFALVQRRMNLAEVVFDEFSVRRTCNTVVAHLTHIRGGPGFVSWSGHSDFGFQWLSEITSGECWDGSRTKAGADSFPNPSSFATCIVAVDKTEVLKGKLVLAHCCTLSVHAAGANNQSGAKGKLNIFRPFTSEQQGTRYTRPVPSASELRFSGRKYGKYYINPRWLMGICLKKGVDNAYHGDDGVVRSAVEADHGDVVEAVHVEAAVVQSVGAVAHSAAAAAAEDRSSRTSSSRSCMTSFLKKRNEPGPSNAECELRRMCTVKPSPKGMGRKKDRNPALWKKNVNKKCKYSTKCLPSLPDCKHNGRKDFHCSQLTLHDVRKLHEMFLTQEHRHFCIFSRFQIKEFGGCAEFILKPEHVSKGNMVVVIDHINMKRKKLLLSLLCHQKSHYCRNSNTKKQYLNNNLTTKKCHSMYNNACPADALRVEYEYFRNVFVTEYNISFDSPAVDKCSKCLQYEEWLKTNRNDRSMEIEFEAHKRCANAFYKLLKTDPENSITLSFDCEKKNLVLPKIPDQATYYSRQLYLFNFAMVEGTSKDRQPADKAHIYTWTEADGHKGSSEKTFDVYHQLNNTNLRNYEIVPLFADSCGGGGETKTHP</sequence>
<dbReference type="PANTHER" id="PTHR10773:SF19">
    <property type="match status" value="1"/>
</dbReference>
<organism evidence="1 2">
    <name type="scientific">Dryococelus australis</name>
    <dbReference type="NCBI Taxonomy" id="614101"/>
    <lineage>
        <taxon>Eukaryota</taxon>
        <taxon>Metazoa</taxon>
        <taxon>Ecdysozoa</taxon>
        <taxon>Arthropoda</taxon>
        <taxon>Hexapoda</taxon>
        <taxon>Insecta</taxon>
        <taxon>Pterygota</taxon>
        <taxon>Neoptera</taxon>
        <taxon>Polyneoptera</taxon>
        <taxon>Phasmatodea</taxon>
        <taxon>Verophasmatodea</taxon>
        <taxon>Anareolatae</taxon>
        <taxon>Phasmatidae</taxon>
        <taxon>Eurycanthinae</taxon>
        <taxon>Dryococelus</taxon>
    </lineage>
</organism>
<gene>
    <name evidence="1" type="ORF">PR048_024019</name>
</gene>
<protein>
    <submittedName>
        <fullName evidence="1">Uncharacterized protein</fullName>
    </submittedName>
</protein>
<dbReference type="EMBL" id="JARBHB010000009">
    <property type="protein sequence ID" value="KAJ8876110.1"/>
    <property type="molecule type" value="Genomic_DNA"/>
</dbReference>
<proteinExistence type="predicted"/>
<reference evidence="1 2" key="1">
    <citation type="submission" date="2023-02" db="EMBL/GenBank/DDBJ databases">
        <title>LHISI_Scaffold_Assembly.</title>
        <authorList>
            <person name="Stuart O.P."/>
            <person name="Cleave R."/>
            <person name="Magrath M.J.L."/>
            <person name="Mikheyev A.S."/>
        </authorList>
    </citation>
    <scope>NUCLEOTIDE SEQUENCE [LARGE SCALE GENOMIC DNA]</scope>
    <source>
        <strain evidence="1">Daus_M_001</strain>
        <tissue evidence="1">Leg muscle</tissue>
    </source>
</reference>
<dbReference type="Proteomes" id="UP001159363">
    <property type="component" value="Chromosome 8"/>
</dbReference>
<evidence type="ECO:0000313" key="2">
    <source>
        <dbReference type="Proteomes" id="UP001159363"/>
    </source>
</evidence>
<comment type="caution">
    <text evidence="1">The sequence shown here is derived from an EMBL/GenBank/DDBJ whole genome shotgun (WGS) entry which is preliminary data.</text>
</comment>
<keyword evidence="2" id="KW-1185">Reference proteome</keyword>
<dbReference type="PANTHER" id="PTHR10773">
    <property type="entry name" value="DNA-DIRECTED RNA POLYMERASES I, II, AND III SUBUNIT RPABC2"/>
    <property type="match status" value="1"/>
</dbReference>
<name>A0ABQ9GVQ2_9NEOP</name>